<dbReference type="GO" id="GO:0045333">
    <property type="term" value="P:cellular respiration"/>
    <property type="evidence" value="ECO:0007669"/>
    <property type="project" value="UniProtKB-ARBA"/>
</dbReference>
<comment type="caution">
    <text evidence="3">The sequence shown here is derived from an EMBL/GenBank/DDBJ whole genome shotgun (WGS) entry which is preliminary data.</text>
</comment>
<dbReference type="EMBL" id="BFAV01000028">
    <property type="protein sequence ID" value="GBF32393.1"/>
    <property type="molecule type" value="Genomic_DNA"/>
</dbReference>
<proteinExistence type="predicted"/>
<name>A0A2L2X9V6_9FIRM</name>
<keyword evidence="4" id="KW-1185">Reference proteome</keyword>
<dbReference type="Pfam" id="PF02775">
    <property type="entry name" value="TPP_enzyme_C"/>
    <property type="match status" value="1"/>
</dbReference>
<evidence type="ECO:0000313" key="4">
    <source>
        <dbReference type="Proteomes" id="UP000239549"/>
    </source>
</evidence>
<dbReference type="PANTHER" id="PTHR48084">
    <property type="entry name" value="2-OXOGLUTARATE OXIDOREDUCTASE SUBUNIT KORB-RELATED"/>
    <property type="match status" value="1"/>
</dbReference>
<reference evidence="4" key="1">
    <citation type="submission" date="2018-02" db="EMBL/GenBank/DDBJ databases">
        <title>Genome sequence of Desulfocucumis palustris strain NAW-5.</title>
        <authorList>
            <person name="Watanabe M."/>
            <person name="Kojima H."/>
            <person name="Fukui M."/>
        </authorList>
    </citation>
    <scope>NUCLEOTIDE SEQUENCE [LARGE SCALE GENOMIC DNA]</scope>
    <source>
        <strain evidence="4">NAW-5</strain>
    </source>
</reference>
<sequence>MSHATGQKYLKQDSLPLMWCSGCGNGVVLGALLRAFEEMGFKKNETVVVTGIGCWGKADDYITTNALHTTHGRALPFATGIKAANPRLNVVVLMGDGDSVTIGGNHFVHAARRNIDLTAIVVNNYNYGMTGGQFSATTPKDSYTSTTAYGNPERDLDICALADVAGANYVARSTVYHGYDLQNHIKEAIARKGFSVVEAVSPCPTHFGRNNKMKVSVEMLKWLKEKGVSREKYLQLESPEQKGYFVIGKLVDRDAPDFSACYEKIRVRALVV</sequence>
<dbReference type="CDD" id="cd03375">
    <property type="entry name" value="TPP_OGFOR"/>
    <property type="match status" value="1"/>
</dbReference>
<dbReference type="InterPro" id="IPR011766">
    <property type="entry name" value="TPP_enzyme_TPP-bd"/>
</dbReference>
<gene>
    <name evidence="3" type="ORF">DCCM_0587</name>
</gene>
<dbReference type="OrthoDB" id="9775140at2"/>
<dbReference type="GO" id="GO:0016625">
    <property type="term" value="F:oxidoreductase activity, acting on the aldehyde or oxo group of donors, iron-sulfur protein as acceptor"/>
    <property type="evidence" value="ECO:0007669"/>
    <property type="project" value="UniProtKB-ARBA"/>
</dbReference>
<dbReference type="Gene3D" id="3.40.50.970">
    <property type="match status" value="1"/>
</dbReference>
<organism evidence="3 4">
    <name type="scientific">Desulfocucumis palustris</name>
    <dbReference type="NCBI Taxonomy" id="1898651"/>
    <lineage>
        <taxon>Bacteria</taxon>
        <taxon>Bacillati</taxon>
        <taxon>Bacillota</taxon>
        <taxon>Clostridia</taxon>
        <taxon>Eubacteriales</taxon>
        <taxon>Desulfocucumaceae</taxon>
        <taxon>Desulfocucumis</taxon>
    </lineage>
</organism>
<dbReference type="Proteomes" id="UP000239549">
    <property type="component" value="Unassembled WGS sequence"/>
</dbReference>
<dbReference type="AlphaFoldDB" id="A0A2L2X9V6"/>
<dbReference type="InterPro" id="IPR051457">
    <property type="entry name" value="2-oxoacid:Fd_oxidoreductase"/>
</dbReference>
<keyword evidence="1" id="KW-0560">Oxidoreductase</keyword>
<protein>
    <submittedName>
        <fullName evidence="3">2-oxoglutarate oxidoreductase beta subunit</fullName>
    </submittedName>
</protein>
<accession>A0A2L2X9V6</accession>
<dbReference type="SUPFAM" id="SSF52518">
    <property type="entry name" value="Thiamin diphosphate-binding fold (THDP-binding)"/>
    <property type="match status" value="1"/>
</dbReference>
<dbReference type="RefSeq" id="WP_104370928.1">
    <property type="nucleotide sequence ID" value="NZ_BFAV01000028.1"/>
</dbReference>
<dbReference type="PANTHER" id="PTHR48084:SF1">
    <property type="entry name" value="2-OXOGLUTARATE SYNTHASE SUBUNIT KORB"/>
    <property type="match status" value="1"/>
</dbReference>
<dbReference type="GO" id="GO:0030976">
    <property type="term" value="F:thiamine pyrophosphate binding"/>
    <property type="evidence" value="ECO:0007669"/>
    <property type="project" value="InterPro"/>
</dbReference>
<evidence type="ECO:0000256" key="1">
    <source>
        <dbReference type="ARBA" id="ARBA00023002"/>
    </source>
</evidence>
<evidence type="ECO:0000259" key="2">
    <source>
        <dbReference type="Pfam" id="PF02775"/>
    </source>
</evidence>
<dbReference type="InterPro" id="IPR029061">
    <property type="entry name" value="THDP-binding"/>
</dbReference>
<evidence type="ECO:0000313" key="3">
    <source>
        <dbReference type="EMBL" id="GBF32393.1"/>
    </source>
</evidence>
<feature type="domain" description="Thiamine pyrophosphate enzyme TPP-binding" evidence="2">
    <location>
        <begin position="58"/>
        <end position="198"/>
    </location>
</feature>